<protein>
    <submittedName>
        <fullName evidence="1">Uncharacterized protein</fullName>
    </submittedName>
</protein>
<evidence type="ECO:0000313" key="2">
    <source>
        <dbReference type="Proteomes" id="UP000606974"/>
    </source>
</evidence>
<accession>A0A8H7ATK0</accession>
<dbReference type="AlphaFoldDB" id="A0A8H7ATK0"/>
<dbReference type="Proteomes" id="UP000606974">
    <property type="component" value="Unassembled WGS sequence"/>
</dbReference>
<keyword evidence="2" id="KW-1185">Reference proteome</keyword>
<sequence>MKKPRGPRPLQNGELRSAMNPIKLIEVSFRFPELRKNDNYATPEQHGLSCLTSCHKSSKQARRRRFYLSNGAAS</sequence>
<proteinExistence type="predicted"/>
<comment type="caution">
    <text evidence="1">The sequence shown here is derived from an EMBL/GenBank/DDBJ whole genome shotgun (WGS) entry which is preliminary data.</text>
</comment>
<evidence type="ECO:0000313" key="1">
    <source>
        <dbReference type="EMBL" id="KAF7512911.1"/>
    </source>
</evidence>
<gene>
    <name evidence="1" type="ORF">GJ744_012014</name>
</gene>
<name>A0A8H7ATK0_9EURO</name>
<dbReference type="EMBL" id="JAACFV010000009">
    <property type="protein sequence ID" value="KAF7512911.1"/>
    <property type="molecule type" value="Genomic_DNA"/>
</dbReference>
<reference evidence="1" key="1">
    <citation type="submission" date="2020-02" db="EMBL/GenBank/DDBJ databases">
        <authorList>
            <person name="Palmer J.M."/>
        </authorList>
    </citation>
    <scope>NUCLEOTIDE SEQUENCE</scope>
    <source>
        <strain evidence="1">EPUS1.4</strain>
        <tissue evidence="1">Thallus</tissue>
    </source>
</reference>
<organism evidence="1 2">
    <name type="scientific">Endocarpon pusillum</name>
    <dbReference type="NCBI Taxonomy" id="364733"/>
    <lineage>
        <taxon>Eukaryota</taxon>
        <taxon>Fungi</taxon>
        <taxon>Dikarya</taxon>
        <taxon>Ascomycota</taxon>
        <taxon>Pezizomycotina</taxon>
        <taxon>Eurotiomycetes</taxon>
        <taxon>Chaetothyriomycetidae</taxon>
        <taxon>Verrucariales</taxon>
        <taxon>Verrucariaceae</taxon>
        <taxon>Endocarpon</taxon>
    </lineage>
</organism>